<evidence type="ECO:0000313" key="3">
    <source>
        <dbReference type="Proteomes" id="UP001476247"/>
    </source>
</evidence>
<organism evidence="2 3">
    <name type="scientific">Helicostylum pulchrum</name>
    <dbReference type="NCBI Taxonomy" id="562976"/>
    <lineage>
        <taxon>Eukaryota</taxon>
        <taxon>Fungi</taxon>
        <taxon>Fungi incertae sedis</taxon>
        <taxon>Mucoromycota</taxon>
        <taxon>Mucoromycotina</taxon>
        <taxon>Mucoromycetes</taxon>
        <taxon>Mucorales</taxon>
        <taxon>Mucorineae</taxon>
        <taxon>Mucoraceae</taxon>
        <taxon>Helicostylum</taxon>
    </lineage>
</organism>
<proteinExistence type="predicted"/>
<dbReference type="EMBL" id="BAABUJ010000031">
    <property type="protein sequence ID" value="GAA5803916.1"/>
    <property type="molecule type" value="Genomic_DNA"/>
</dbReference>
<reference evidence="2 3" key="1">
    <citation type="submission" date="2024-04" db="EMBL/GenBank/DDBJ databases">
        <title>genome sequences of Mucor flavus KT1a and Helicostylum pulchrum KT1b strains isolation_sourced from the surface of a dry-aged beef.</title>
        <authorList>
            <person name="Toyotome T."/>
            <person name="Hosono M."/>
            <person name="Torimaru M."/>
            <person name="Fukuda K."/>
            <person name="Mikami N."/>
        </authorList>
    </citation>
    <scope>NUCLEOTIDE SEQUENCE [LARGE SCALE GENOMIC DNA]</scope>
    <source>
        <strain evidence="2 3">KT1b</strain>
    </source>
</reference>
<evidence type="ECO:0000256" key="1">
    <source>
        <dbReference type="SAM" id="MobiDB-lite"/>
    </source>
</evidence>
<keyword evidence="3" id="KW-1185">Reference proteome</keyword>
<sequence>MQKKEEKKGDKEDSGRYIYEEDDDDNDNIPSDLTIDHHPGRECQYFFDHERVLEEANDHEEIAEEDERVVGDLCVSEKCRLLKDNTLKLEKDPGSLSDIRLLDVNMSASKYFGLEDHKAIISGLETKKYRPKMGIKAHQWC</sequence>
<name>A0ABP9YAE1_9FUNG</name>
<evidence type="ECO:0000313" key="2">
    <source>
        <dbReference type="EMBL" id="GAA5803916.1"/>
    </source>
</evidence>
<protein>
    <submittedName>
        <fullName evidence="2">Uncharacterized protein</fullName>
    </submittedName>
</protein>
<accession>A0ABP9YAE1</accession>
<feature type="region of interest" description="Disordered" evidence="1">
    <location>
        <begin position="1"/>
        <end position="30"/>
    </location>
</feature>
<feature type="compositionally biased region" description="Basic and acidic residues" evidence="1">
    <location>
        <begin position="1"/>
        <end position="19"/>
    </location>
</feature>
<comment type="caution">
    <text evidence="2">The sequence shown here is derived from an EMBL/GenBank/DDBJ whole genome shotgun (WGS) entry which is preliminary data.</text>
</comment>
<gene>
    <name evidence="2" type="ORF">HPULCUR_009401</name>
</gene>
<dbReference type="Proteomes" id="UP001476247">
    <property type="component" value="Unassembled WGS sequence"/>
</dbReference>